<dbReference type="RefSeq" id="WP_145376132.1">
    <property type="nucleotide sequence ID" value="NZ_CP036276.1"/>
</dbReference>
<gene>
    <name evidence="4" type="ORF">Mal52_23220</name>
</gene>
<dbReference type="KEGG" id="sdyn:Mal52_23220"/>
<feature type="domain" description="CBS" evidence="3">
    <location>
        <begin position="112"/>
        <end position="169"/>
    </location>
</feature>
<feature type="domain" description="CBS" evidence="3">
    <location>
        <begin position="15"/>
        <end position="71"/>
    </location>
</feature>
<evidence type="ECO:0000256" key="1">
    <source>
        <dbReference type="ARBA" id="ARBA00023122"/>
    </source>
</evidence>
<reference evidence="4 5" key="1">
    <citation type="submission" date="2019-02" db="EMBL/GenBank/DDBJ databases">
        <title>Deep-cultivation of Planctomycetes and their phenomic and genomic characterization uncovers novel biology.</title>
        <authorList>
            <person name="Wiegand S."/>
            <person name="Jogler M."/>
            <person name="Boedeker C."/>
            <person name="Pinto D."/>
            <person name="Vollmers J."/>
            <person name="Rivas-Marin E."/>
            <person name="Kohn T."/>
            <person name="Peeters S.H."/>
            <person name="Heuer A."/>
            <person name="Rast P."/>
            <person name="Oberbeckmann S."/>
            <person name="Bunk B."/>
            <person name="Jeske O."/>
            <person name="Meyerdierks A."/>
            <person name="Storesund J.E."/>
            <person name="Kallscheuer N."/>
            <person name="Luecker S."/>
            <person name="Lage O.M."/>
            <person name="Pohl T."/>
            <person name="Merkel B.J."/>
            <person name="Hornburger P."/>
            <person name="Mueller R.-W."/>
            <person name="Bruemmer F."/>
            <person name="Labrenz M."/>
            <person name="Spormann A.M."/>
            <person name="Op den Camp H."/>
            <person name="Overmann J."/>
            <person name="Amann R."/>
            <person name="Jetten M.S.M."/>
            <person name="Mascher T."/>
            <person name="Medema M.H."/>
            <person name="Devos D.P."/>
            <person name="Kaster A.-K."/>
            <person name="Ovreas L."/>
            <person name="Rohde M."/>
            <person name="Galperin M.Y."/>
            <person name="Jogler C."/>
        </authorList>
    </citation>
    <scope>NUCLEOTIDE SEQUENCE [LARGE SCALE GENOMIC DNA]</scope>
    <source>
        <strain evidence="4 5">Mal52</strain>
    </source>
</reference>
<evidence type="ECO:0000256" key="2">
    <source>
        <dbReference type="PROSITE-ProRule" id="PRU00703"/>
    </source>
</evidence>
<dbReference type="Pfam" id="PF00571">
    <property type="entry name" value="CBS"/>
    <property type="match status" value="2"/>
</dbReference>
<dbReference type="SUPFAM" id="SSF54631">
    <property type="entry name" value="CBS-domain pair"/>
    <property type="match status" value="1"/>
</dbReference>
<keyword evidence="5" id="KW-1185">Reference proteome</keyword>
<dbReference type="Gene3D" id="3.10.580.10">
    <property type="entry name" value="CBS-domain"/>
    <property type="match status" value="1"/>
</dbReference>
<dbReference type="AlphaFoldDB" id="A0A517ZN10"/>
<dbReference type="InterPro" id="IPR046342">
    <property type="entry name" value="CBS_dom_sf"/>
</dbReference>
<evidence type="ECO:0000259" key="3">
    <source>
        <dbReference type="PROSITE" id="PS51371"/>
    </source>
</evidence>
<dbReference type="Proteomes" id="UP000319383">
    <property type="component" value="Chromosome"/>
</dbReference>
<organism evidence="4 5">
    <name type="scientific">Symmachiella dynata</name>
    <dbReference type="NCBI Taxonomy" id="2527995"/>
    <lineage>
        <taxon>Bacteria</taxon>
        <taxon>Pseudomonadati</taxon>
        <taxon>Planctomycetota</taxon>
        <taxon>Planctomycetia</taxon>
        <taxon>Planctomycetales</taxon>
        <taxon>Planctomycetaceae</taxon>
        <taxon>Symmachiella</taxon>
    </lineage>
</organism>
<dbReference type="EMBL" id="CP036276">
    <property type="protein sequence ID" value="QDU43845.1"/>
    <property type="molecule type" value="Genomic_DNA"/>
</dbReference>
<dbReference type="PANTHER" id="PTHR43080">
    <property type="entry name" value="CBS DOMAIN-CONTAINING PROTEIN CBSX3, MITOCHONDRIAL"/>
    <property type="match status" value="1"/>
</dbReference>
<sequence>MPKPANQNILAQDIMQTDVITVAPTDSLQETMTILTENHVTGLPVIDSKSRCVGVVTAGDILNFEQEHAEFAQEANSDMARHFDPERQRWESVRVSAFALEEFAEVPVSEVMTRELISVGPTATATEVAQLMLDKDIHRVLVLDTNQRLFGIIVAFDFVGLWADFKSRT</sequence>
<keyword evidence="1 2" id="KW-0129">CBS domain</keyword>
<dbReference type="InterPro" id="IPR000644">
    <property type="entry name" value="CBS_dom"/>
</dbReference>
<dbReference type="PROSITE" id="PS51371">
    <property type="entry name" value="CBS"/>
    <property type="match status" value="2"/>
</dbReference>
<name>A0A517ZN10_9PLAN</name>
<proteinExistence type="predicted"/>
<protein>
    <submittedName>
        <fullName evidence="4">Inosine 5'-monophosphate dehydrogenase</fullName>
    </submittedName>
</protein>
<evidence type="ECO:0000313" key="4">
    <source>
        <dbReference type="EMBL" id="QDU43845.1"/>
    </source>
</evidence>
<evidence type="ECO:0000313" key="5">
    <source>
        <dbReference type="Proteomes" id="UP000319383"/>
    </source>
</evidence>
<dbReference type="PANTHER" id="PTHR43080:SF2">
    <property type="entry name" value="CBS DOMAIN-CONTAINING PROTEIN"/>
    <property type="match status" value="1"/>
</dbReference>
<accession>A0A517ZN10</accession>
<dbReference type="InterPro" id="IPR051257">
    <property type="entry name" value="Diverse_CBS-Domain"/>
</dbReference>
<dbReference type="SMART" id="SM00116">
    <property type="entry name" value="CBS"/>
    <property type="match status" value="2"/>
</dbReference>